<protein>
    <submittedName>
        <fullName evidence="1">Uncharacterized protein</fullName>
    </submittedName>
</protein>
<name>A0A381ZBS9_9ZZZZ</name>
<accession>A0A381ZBS9</accession>
<sequence>MRVPKEAQAIRYIKSIKQNLTKLEALVQEPQTTQPNPRPLDKRTEVLEQIYVLGVIEQIRLFRILDDRRIPHTWIGAQSRAGYLEMWSAAGGNIFYRTTERAVQELSLGRMLPHSEFSHMSNSAFGEDWNSNEDQAYDRL</sequence>
<organism evidence="1">
    <name type="scientific">marine metagenome</name>
    <dbReference type="NCBI Taxonomy" id="408172"/>
    <lineage>
        <taxon>unclassified sequences</taxon>
        <taxon>metagenomes</taxon>
        <taxon>ecological metagenomes</taxon>
    </lineage>
</organism>
<evidence type="ECO:0000313" key="1">
    <source>
        <dbReference type="EMBL" id="SVA86312.1"/>
    </source>
</evidence>
<gene>
    <name evidence="1" type="ORF">METZ01_LOCUS139166</name>
</gene>
<proteinExistence type="predicted"/>
<dbReference type="AlphaFoldDB" id="A0A381ZBS9"/>
<reference evidence="1" key="1">
    <citation type="submission" date="2018-05" db="EMBL/GenBank/DDBJ databases">
        <authorList>
            <person name="Lanie J.A."/>
            <person name="Ng W.-L."/>
            <person name="Kazmierczak K.M."/>
            <person name="Andrzejewski T.M."/>
            <person name="Davidsen T.M."/>
            <person name="Wayne K.J."/>
            <person name="Tettelin H."/>
            <person name="Glass J.I."/>
            <person name="Rusch D."/>
            <person name="Podicherti R."/>
            <person name="Tsui H.-C.T."/>
            <person name="Winkler M.E."/>
        </authorList>
    </citation>
    <scope>NUCLEOTIDE SEQUENCE</scope>
</reference>
<dbReference type="EMBL" id="UINC01020589">
    <property type="protein sequence ID" value="SVA86312.1"/>
    <property type="molecule type" value="Genomic_DNA"/>
</dbReference>